<gene>
    <name evidence="1" type="ORF">PACLA_8A086220</name>
</gene>
<dbReference type="AlphaFoldDB" id="A0A7D9M7N6"/>
<comment type="caution">
    <text evidence="1">The sequence shown here is derived from an EMBL/GenBank/DDBJ whole genome shotgun (WGS) entry which is preliminary data.</text>
</comment>
<dbReference type="EMBL" id="CACRXK020033753">
    <property type="protein sequence ID" value="CAB4044004.1"/>
    <property type="molecule type" value="Genomic_DNA"/>
</dbReference>
<protein>
    <submittedName>
        <fullName evidence="1">Uncharacterized protein</fullName>
    </submittedName>
</protein>
<organism evidence="1 2">
    <name type="scientific">Paramuricea clavata</name>
    <name type="common">Red gorgonian</name>
    <name type="synonym">Violescent sea-whip</name>
    <dbReference type="NCBI Taxonomy" id="317549"/>
    <lineage>
        <taxon>Eukaryota</taxon>
        <taxon>Metazoa</taxon>
        <taxon>Cnidaria</taxon>
        <taxon>Anthozoa</taxon>
        <taxon>Octocorallia</taxon>
        <taxon>Malacalcyonacea</taxon>
        <taxon>Plexauridae</taxon>
        <taxon>Paramuricea</taxon>
    </lineage>
</organism>
<sequence>MEVKKSAETAENAKLEKAEAIIKIKQLESNFDEERKRHEALSSSTNEKWKREFDEVKEKFEKEKQILQVKVFTGTDHSR</sequence>
<accession>A0A7D9M7N6</accession>
<evidence type="ECO:0000313" key="2">
    <source>
        <dbReference type="Proteomes" id="UP001152795"/>
    </source>
</evidence>
<dbReference type="Proteomes" id="UP001152795">
    <property type="component" value="Unassembled WGS sequence"/>
</dbReference>
<keyword evidence="2" id="KW-1185">Reference proteome</keyword>
<proteinExistence type="predicted"/>
<name>A0A7D9M7N6_PARCT</name>
<reference evidence="1" key="1">
    <citation type="submission" date="2020-04" db="EMBL/GenBank/DDBJ databases">
        <authorList>
            <person name="Alioto T."/>
            <person name="Alioto T."/>
            <person name="Gomez Garrido J."/>
        </authorList>
    </citation>
    <scope>NUCLEOTIDE SEQUENCE</scope>
    <source>
        <strain evidence="1">A484AB</strain>
    </source>
</reference>
<evidence type="ECO:0000313" key="1">
    <source>
        <dbReference type="EMBL" id="CAB4044004.1"/>
    </source>
</evidence>